<gene>
    <name evidence="1" type="primary">BQ5605_C022g09571</name>
    <name evidence="1" type="ORF">BQ5605_C022G09571</name>
</gene>
<dbReference type="Proteomes" id="UP000249464">
    <property type="component" value="Unassembled WGS sequence"/>
</dbReference>
<protein>
    <submittedName>
        <fullName evidence="1">BQ5605_C022g09571 protein</fullName>
    </submittedName>
</protein>
<dbReference type="EMBL" id="FQNC01000084">
    <property type="protein sequence ID" value="SGZ22991.1"/>
    <property type="molecule type" value="Genomic_DNA"/>
</dbReference>
<organism evidence="1 2">
    <name type="scientific">Microbotryum silenes-dioicae</name>
    <dbReference type="NCBI Taxonomy" id="796604"/>
    <lineage>
        <taxon>Eukaryota</taxon>
        <taxon>Fungi</taxon>
        <taxon>Dikarya</taxon>
        <taxon>Basidiomycota</taxon>
        <taxon>Pucciniomycotina</taxon>
        <taxon>Microbotryomycetes</taxon>
        <taxon>Microbotryales</taxon>
        <taxon>Microbotryaceae</taxon>
        <taxon>Microbotryum</taxon>
    </lineage>
</organism>
<keyword evidence="2" id="KW-1185">Reference proteome</keyword>
<proteinExistence type="predicted"/>
<evidence type="ECO:0000313" key="1">
    <source>
        <dbReference type="EMBL" id="SGZ22991.1"/>
    </source>
</evidence>
<dbReference type="AlphaFoldDB" id="A0A2X0ML27"/>
<reference evidence="1 2" key="1">
    <citation type="submission" date="2016-11" db="EMBL/GenBank/DDBJ databases">
        <authorList>
            <person name="Jaros S."/>
            <person name="Januszkiewicz K."/>
            <person name="Wedrychowicz H."/>
        </authorList>
    </citation>
    <scope>NUCLEOTIDE SEQUENCE [LARGE SCALE GENOMIC DNA]</scope>
</reference>
<name>A0A2X0ML27_9BASI</name>
<evidence type="ECO:0000313" key="2">
    <source>
        <dbReference type="Proteomes" id="UP000249464"/>
    </source>
</evidence>
<accession>A0A2X0ML27</accession>
<sequence length="66" mass="7294">MIPVSCDTSNIGEEQLSIGLELFLDARRWTGHFGDLFGSKIQKNGGQMRSKIGDFGGFYLRALGWA</sequence>